<dbReference type="Proteomes" id="UP001211907">
    <property type="component" value="Unassembled WGS sequence"/>
</dbReference>
<feature type="region of interest" description="Disordered" evidence="1">
    <location>
        <begin position="79"/>
        <end position="104"/>
    </location>
</feature>
<evidence type="ECO:0000313" key="2">
    <source>
        <dbReference type="EMBL" id="KAJ3127428.1"/>
    </source>
</evidence>
<gene>
    <name evidence="2" type="ORF">HK100_009775</name>
</gene>
<sequence length="281" mass="30713">MPALTYESTTTTIPGPAGTRTADARANKVNKLKASFKSLLVRGADTASTTTTTYVGVGEAEPAKPRQQLGAAVAKKAASASARRNMANTTTTTNNNTPTNNTTAASFKCSAPALRQYRKSPLATAIIRDFAFDYDSDSDDNCNNMLPSTQATINKKLPIILQQIPLVQKQQQLQQQQQEDFCNRPSPIICHVSPTMTTVAARKMKRCSSPPPKEIAALISHHVDLERYMSTCEQQQQQQLGAKLPKKKRVVVHMHKISVEKMAESGRPLAQVCMINNFALK</sequence>
<keyword evidence="3" id="KW-1185">Reference proteome</keyword>
<reference evidence="2" key="1">
    <citation type="submission" date="2020-05" db="EMBL/GenBank/DDBJ databases">
        <title>Phylogenomic resolution of chytrid fungi.</title>
        <authorList>
            <person name="Stajich J.E."/>
            <person name="Amses K."/>
            <person name="Simmons R."/>
            <person name="Seto K."/>
            <person name="Myers J."/>
            <person name="Bonds A."/>
            <person name="Quandt C.A."/>
            <person name="Barry K."/>
            <person name="Liu P."/>
            <person name="Grigoriev I."/>
            <person name="Longcore J.E."/>
            <person name="James T.Y."/>
        </authorList>
    </citation>
    <scope>NUCLEOTIDE SEQUENCE</scope>
    <source>
        <strain evidence="2">JEL0513</strain>
    </source>
</reference>
<evidence type="ECO:0000256" key="1">
    <source>
        <dbReference type="SAM" id="MobiDB-lite"/>
    </source>
</evidence>
<comment type="caution">
    <text evidence="2">The sequence shown here is derived from an EMBL/GenBank/DDBJ whole genome shotgun (WGS) entry which is preliminary data.</text>
</comment>
<evidence type="ECO:0000313" key="3">
    <source>
        <dbReference type="Proteomes" id="UP001211907"/>
    </source>
</evidence>
<feature type="compositionally biased region" description="Low complexity" evidence="1">
    <location>
        <begin position="79"/>
        <end position="103"/>
    </location>
</feature>
<organism evidence="2 3">
    <name type="scientific">Physocladia obscura</name>
    <dbReference type="NCBI Taxonomy" id="109957"/>
    <lineage>
        <taxon>Eukaryota</taxon>
        <taxon>Fungi</taxon>
        <taxon>Fungi incertae sedis</taxon>
        <taxon>Chytridiomycota</taxon>
        <taxon>Chytridiomycota incertae sedis</taxon>
        <taxon>Chytridiomycetes</taxon>
        <taxon>Chytridiales</taxon>
        <taxon>Chytriomycetaceae</taxon>
        <taxon>Physocladia</taxon>
    </lineage>
</organism>
<accession>A0AAD5T302</accession>
<protein>
    <submittedName>
        <fullName evidence="2">Uncharacterized protein</fullName>
    </submittedName>
</protein>
<feature type="compositionally biased region" description="Polar residues" evidence="1">
    <location>
        <begin position="1"/>
        <end position="13"/>
    </location>
</feature>
<dbReference type="EMBL" id="JADGJH010000512">
    <property type="protein sequence ID" value="KAJ3127428.1"/>
    <property type="molecule type" value="Genomic_DNA"/>
</dbReference>
<proteinExistence type="predicted"/>
<feature type="region of interest" description="Disordered" evidence="1">
    <location>
        <begin position="1"/>
        <end position="21"/>
    </location>
</feature>
<name>A0AAD5T302_9FUNG</name>
<feature type="non-terminal residue" evidence="2">
    <location>
        <position position="281"/>
    </location>
</feature>
<dbReference type="AlphaFoldDB" id="A0AAD5T302"/>